<organism evidence="2 3">
    <name type="scientific">Weissella confusa</name>
    <name type="common">Lactobacillus confusus</name>
    <dbReference type="NCBI Taxonomy" id="1583"/>
    <lineage>
        <taxon>Bacteria</taxon>
        <taxon>Bacillati</taxon>
        <taxon>Bacillota</taxon>
        <taxon>Bacilli</taxon>
        <taxon>Lactobacillales</taxon>
        <taxon>Lactobacillaceae</taxon>
        <taxon>Weissella</taxon>
    </lineage>
</organism>
<protein>
    <recommendedName>
        <fullName evidence="4">WxL domain-containing protein</fullName>
    </recommendedName>
</protein>
<evidence type="ECO:0000313" key="3">
    <source>
        <dbReference type="Proteomes" id="UP000297646"/>
    </source>
</evidence>
<gene>
    <name evidence="2" type="ORF">C6P11_03010</name>
</gene>
<sequence>MKMNKIVLASLLSVSLLGASTSVFADDTANTSTSFTVGNGELKFAKDAKNNALVTSSLTFKGATVADLLNKEYTDQQPFTATVNDTTGNSKQGWTMTATYVPLHNGDETLGETLTIGSVALKEGSLSGVAYQATPEENADALKNHQGNKSVGSETDAKLEIPSGTASVSGEYVGSIAWTLQATPENTAVTPAP</sequence>
<evidence type="ECO:0000256" key="1">
    <source>
        <dbReference type="SAM" id="SignalP"/>
    </source>
</evidence>
<dbReference type="OrthoDB" id="2306834at2"/>
<dbReference type="AlphaFoldDB" id="A0A4Z0RXR7"/>
<feature type="signal peptide" evidence="1">
    <location>
        <begin position="1"/>
        <end position="25"/>
    </location>
</feature>
<reference evidence="2 3" key="1">
    <citation type="submission" date="2018-03" db="EMBL/GenBank/DDBJ databases">
        <title>Genome sequencing of Weissella confusa isolates.</title>
        <authorList>
            <person name="Kajala I."/>
            <person name="Baruah R."/>
            <person name="Bergsveinson J."/>
            <person name="Juvonen R."/>
            <person name="Ziola B."/>
        </authorList>
    </citation>
    <scope>NUCLEOTIDE SEQUENCE [LARGE SCALE GENOMIC DNA]</scope>
    <source>
        <strain evidence="2 3">VTT E-062653</strain>
    </source>
</reference>
<proteinExistence type="predicted"/>
<dbReference type="RefSeq" id="WP_135518476.1">
    <property type="nucleotide sequence ID" value="NZ_PVSN01000020.1"/>
</dbReference>
<dbReference type="Proteomes" id="UP000297646">
    <property type="component" value="Unassembled WGS sequence"/>
</dbReference>
<comment type="caution">
    <text evidence="2">The sequence shown here is derived from an EMBL/GenBank/DDBJ whole genome shotgun (WGS) entry which is preliminary data.</text>
</comment>
<accession>A0A4Z0RXR7</accession>
<feature type="chain" id="PRO_5021204474" description="WxL domain-containing protein" evidence="1">
    <location>
        <begin position="26"/>
        <end position="193"/>
    </location>
</feature>
<name>A0A4Z0RXR7_WEICO</name>
<dbReference type="EMBL" id="PVSN01000020">
    <property type="protein sequence ID" value="TGE74428.1"/>
    <property type="molecule type" value="Genomic_DNA"/>
</dbReference>
<keyword evidence="1" id="KW-0732">Signal</keyword>
<evidence type="ECO:0000313" key="2">
    <source>
        <dbReference type="EMBL" id="TGE74428.1"/>
    </source>
</evidence>
<evidence type="ECO:0008006" key="4">
    <source>
        <dbReference type="Google" id="ProtNLM"/>
    </source>
</evidence>